<keyword evidence="2" id="KW-1185">Reference proteome</keyword>
<comment type="caution">
    <text evidence="1">The sequence shown here is derived from an EMBL/GenBank/DDBJ whole genome shotgun (WGS) entry which is preliminary data.</text>
</comment>
<evidence type="ECO:0000313" key="2">
    <source>
        <dbReference type="Proteomes" id="UP001296873"/>
    </source>
</evidence>
<dbReference type="Proteomes" id="UP001296873">
    <property type="component" value="Unassembled WGS sequence"/>
</dbReference>
<organism evidence="1 2">
    <name type="scientific">Rhodovibrio sodomensis</name>
    <dbReference type="NCBI Taxonomy" id="1088"/>
    <lineage>
        <taxon>Bacteria</taxon>
        <taxon>Pseudomonadati</taxon>
        <taxon>Pseudomonadota</taxon>
        <taxon>Alphaproteobacteria</taxon>
        <taxon>Rhodospirillales</taxon>
        <taxon>Rhodovibrionaceae</taxon>
        <taxon>Rhodovibrio</taxon>
    </lineage>
</organism>
<gene>
    <name evidence="1" type="ORF">CKO28_03215</name>
</gene>
<reference evidence="1 2" key="1">
    <citation type="journal article" date="2020" name="Microorganisms">
        <title>Osmotic Adaptation and Compatible Solute Biosynthesis of Phototrophic Bacteria as Revealed from Genome Analyses.</title>
        <authorList>
            <person name="Imhoff J.F."/>
            <person name="Rahn T."/>
            <person name="Kunzel S."/>
            <person name="Keller A."/>
            <person name="Neulinger S.C."/>
        </authorList>
    </citation>
    <scope>NUCLEOTIDE SEQUENCE [LARGE SCALE GENOMIC DNA]</scope>
    <source>
        <strain evidence="1 2">DSM 9895</strain>
    </source>
</reference>
<name>A0ABS1DAS2_9PROT</name>
<proteinExistence type="predicted"/>
<sequence length="82" mass="9103">MTRHIPELVPADCPLALGDRIRQTLGSRHADGTVMRLVGHVLIVFDDGRRQWFEYADLGTTGYHSLHALPTARNPIALKEAS</sequence>
<evidence type="ECO:0000313" key="1">
    <source>
        <dbReference type="EMBL" id="MBK1667054.1"/>
    </source>
</evidence>
<accession>A0ABS1DAS2</accession>
<dbReference type="EMBL" id="NRRL01000003">
    <property type="protein sequence ID" value="MBK1667054.1"/>
    <property type="molecule type" value="Genomic_DNA"/>
</dbReference>
<protein>
    <submittedName>
        <fullName evidence="1">Uncharacterized protein</fullName>
    </submittedName>
</protein>
<dbReference type="RefSeq" id="WP_200339115.1">
    <property type="nucleotide sequence ID" value="NZ_NRRL01000003.1"/>
</dbReference>